<dbReference type="EMBL" id="BMJD01000022">
    <property type="protein sequence ID" value="GGB48018.1"/>
    <property type="molecule type" value="Genomic_DNA"/>
</dbReference>
<gene>
    <name evidence="2" type="ORF">GCM10011409_26930</name>
</gene>
<keyword evidence="3" id="KW-1185">Reference proteome</keyword>
<dbReference type="Proteomes" id="UP000621492">
    <property type="component" value="Unassembled WGS sequence"/>
</dbReference>
<evidence type="ECO:0000313" key="2">
    <source>
        <dbReference type="EMBL" id="GGB48018.1"/>
    </source>
</evidence>
<reference evidence="2" key="1">
    <citation type="journal article" date="2014" name="Int. J. Syst. Evol. Microbiol.">
        <title>Complete genome sequence of Corynebacterium casei LMG S-19264T (=DSM 44701T), isolated from a smear-ripened cheese.</title>
        <authorList>
            <consortium name="US DOE Joint Genome Institute (JGI-PGF)"/>
            <person name="Walter F."/>
            <person name="Albersmeier A."/>
            <person name="Kalinowski J."/>
            <person name="Ruckert C."/>
        </authorList>
    </citation>
    <scope>NUCLEOTIDE SEQUENCE</scope>
    <source>
        <strain evidence="2">CGMCC 1.15454</strain>
    </source>
</reference>
<dbReference type="Pfam" id="PF22725">
    <property type="entry name" value="GFO_IDH_MocA_C3"/>
    <property type="match status" value="1"/>
</dbReference>
<evidence type="ECO:0000259" key="1">
    <source>
        <dbReference type="Pfam" id="PF22725"/>
    </source>
</evidence>
<accession>A0A9W5TYF8</accession>
<protein>
    <recommendedName>
        <fullName evidence="1">GFO/IDH/MocA-like oxidoreductase domain-containing protein</fullName>
    </recommendedName>
</protein>
<name>A0A9W5TYF8_9BACI</name>
<dbReference type="InterPro" id="IPR055170">
    <property type="entry name" value="GFO_IDH_MocA-like_dom"/>
</dbReference>
<reference evidence="2" key="2">
    <citation type="submission" date="2020-09" db="EMBL/GenBank/DDBJ databases">
        <authorList>
            <person name="Sun Q."/>
            <person name="Zhou Y."/>
        </authorList>
    </citation>
    <scope>NUCLEOTIDE SEQUENCE</scope>
    <source>
        <strain evidence="2">CGMCC 1.15454</strain>
    </source>
</reference>
<organism evidence="2 3">
    <name type="scientific">Lentibacillus populi</name>
    <dbReference type="NCBI Taxonomy" id="1827502"/>
    <lineage>
        <taxon>Bacteria</taxon>
        <taxon>Bacillati</taxon>
        <taxon>Bacillota</taxon>
        <taxon>Bacilli</taxon>
        <taxon>Bacillales</taxon>
        <taxon>Bacillaceae</taxon>
        <taxon>Lentibacillus</taxon>
    </lineage>
</organism>
<sequence>MLGALGTHMVDCLMWLVKDEMEDYSGFVHTHVPQTGLKQRDADDAFFIQGKMRDNSTFSVQLISGVNHAFGSNLRIFGSSGTITLTDDKELFFGKSKEKLNKINVSNPEITS</sequence>
<comment type="caution">
    <text evidence="2">The sequence shown here is derived from an EMBL/GenBank/DDBJ whole genome shotgun (WGS) entry which is preliminary data.</text>
</comment>
<dbReference type="AlphaFoldDB" id="A0A9W5TYF8"/>
<feature type="domain" description="GFO/IDH/MocA-like oxidoreductase" evidence="1">
    <location>
        <begin position="2"/>
        <end position="83"/>
    </location>
</feature>
<proteinExistence type="predicted"/>
<evidence type="ECO:0000313" key="3">
    <source>
        <dbReference type="Proteomes" id="UP000621492"/>
    </source>
</evidence>
<dbReference type="Gene3D" id="3.30.360.10">
    <property type="entry name" value="Dihydrodipicolinate Reductase, domain 2"/>
    <property type="match status" value="1"/>
</dbReference>
<dbReference type="SUPFAM" id="SSF55347">
    <property type="entry name" value="Glyceraldehyde-3-phosphate dehydrogenase-like, C-terminal domain"/>
    <property type="match status" value="1"/>
</dbReference>